<dbReference type="InterPro" id="IPR034732">
    <property type="entry name" value="EPHD"/>
</dbReference>
<dbReference type="SMART" id="SM00249">
    <property type="entry name" value="PHD"/>
    <property type="match status" value="1"/>
</dbReference>
<dbReference type="InterPro" id="IPR013083">
    <property type="entry name" value="Znf_RING/FYVE/PHD"/>
</dbReference>
<dbReference type="SUPFAM" id="SSF57903">
    <property type="entry name" value="FYVE/PHD zinc finger"/>
    <property type="match status" value="1"/>
</dbReference>
<dbReference type="PROSITE" id="PS51805">
    <property type="entry name" value="EPHD"/>
    <property type="match status" value="1"/>
</dbReference>
<dbReference type="InterPro" id="IPR001965">
    <property type="entry name" value="Znf_PHD"/>
</dbReference>
<dbReference type="GO" id="GO:0008270">
    <property type="term" value="F:zinc ion binding"/>
    <property type="evidence" value="ECO:0007669"/>
    <property type="project" value="UniProtKB-KW"/>
</dbReference>
<dbReference type="PANTHER" id="PTHR13793">
    <property type="entry name" value="PHD FINGER PROTEINS"/>
    <property type="match status" value="1"/>
</dbReference>
<feature type="domain" description="PHD-type" evidence="7">
    <location>
        <begin position="796"/>
        <end position="821"/>
    </location>
</feature>
<sequence length="821" mass="87192">MVSSGTSQLVKLLGEAPDRSLPQAFPTGFGAASQKPSAATFGEALNIVQAREDFKRRKDGGKSKSKSKATTPLVEPSAGSGGLAVPEHSAFWLFVEGYLRDLTQEDLAFLQPYTGSLLDDPILLCPPLGFDDELLIAEQSNVAALSSLKSAIAPDLSVNEAEPLPNGAASERDADPGMGRKSRRLLSRFQKEAEARKAAVEAQQAQSQTQAALAGLTADGKVADFLLQTCSHAELDTFASQMAVVQGVPDLSSLQGRDSPVDAPAAGTARALVGPLETEGQSFHDILAWLCAQAEGDGVLPGSLQSAQHGMPPVSQPQDSWQGRRVTAAGRGAPPAWLWDHQHFGVPSDAHMHPHTALMLRQPLPPHAGEVIAPTRSRRSTSNLNSDSDSEAGSDGPGPKDELAGYDPEDGLMASSGNGAEAKEEEADGAGNGVAPPLPGIKPPLPKKAAAAQRHSTHTRRRELGPGGTPKRGTPHRPDRPDKPPKAASDKSALGRKHGSQPSRKAGPKQAKASKAIGKPLPGDPKVRSATAQAVADCIAAGPKEGPMEEQWSQLAGAADLLAEAPEDEILAELLMCQAELLQQATVNRPRLLGVLAKAAADAPARQAEAEKAMQSEEYVRAYMLKVRTAKKVQKRERREILQREAQQSEKASEQAAHRLAGMRSRGESANKDRSRHTPSAAHQARPDNNVVVPEAVSEIIDALAERTEEEEALCAVCGGGMSEAPNVIVFCERCDLAVHQQCYNVAQIPDGEWLCWPCRLYEGDQAALGVPKATIRPPRWDPSAAAARDAGGSRTVTCKLCPVRHGAFRQTVDGHFWVHQ</sequence>
<dbReference type="PROSITE" id="PS50016">
    <property type="entry name" value="ZF_PHD_2"/>
    <property type="match status" value="1"/>
</dbReference>
<evidence type="ECO:0000256" key="1">
    <source>
        <dbReference type="ARBA" id="ARBA00022723"/>
    </source>
</evidence>
<feature type="region of interest" description="Disordered" evidence="5">
    <location>
        <begin position="159"/>
        <end position="180"/>
    </location>
</feature>
<dbReference type="CDD" id="cd15492">
    <property type="entry name" value="PHD_BRPF_JADE_like"/>
    <property type="match status" value="1"/>
</dbReference>
<dbReference type="InterPro" id="IPR050701">
    <property type="entry name" value="Histone_Mod_Regulator"/>
</dbReference>
<evidence type="ECO:0008006" key="10">
    <source>
        <dbReference type="Google" id="ProtNLM"/>
    </source>
</evidence>
<dbReference type="InterPro" id="IPR011011">
    <property type="entry name" value="Znf_FYVE_PHD"/>
</dbReference>
<name>A0AAW1TEX3_9CHLO</name>
<feature type="domain" description="PHD-type" evidence="6">
    <location>
        <begin position="712"/>
        <end position="762"/>
    </location>
</feature>
<dbReference type="Gene3D" id="3.30.40.10">
    <property type="entry name" value="Zinc/RING finger domain, C3HC4 (zinc finger)"/>
    <property type="match status" value="1"/>
</dbReference>
<feature type="region of interest" description="Disordered" evidence="5">
    <location>
        <begin position="55"/>
        <end position="80"/>
    </location>
</feature>
<dbReference type="EMBL" id="JALJOV010000089">
    <property type="protein sequence ID" value="KAK9867403.1"/>
    <property type="molecule type" value="Genomic_DNA"/>
</dbReference>
<evidence type="ECO:0000259" key="7">
    <source>
        <dbReference type="PROSITE" id="PS51805"/>
    </source>
</evidence>
<reference evidence="8 9" key="1">
    <citation type="journal article" date="2024" name="Nat. Commun.">
        <title>Phylogenomics reveals the evolutionary origins of lichenization in chlorophyte algae.</title>
        <authorList>
            <person name="Puginier C."/>
            <person name="Libourel C."/>
            <person name="Otte J."/>
            <person name="Skaloud P."/>
            <person name="Haon M."/>
            <person name="Grisel S."/>
            <person name="Petersen M."/>
            <person name="Berrin J.G."/>
            <person name="Delaux P.M."/>
            <person name="Dal Grande F."/>
            <person name="Keller J."/>
        </authorList>
    </citation>
    <scope>NUCLEOTIDE SEQUENCE [LARGE SCALE GENOMIC DNA]</scope>
    <source>
        <strain evidence="8 9">SAG 2523</strain>
    </source>
</reference>
<protein>
    <recommendedName>
        <fullName evidence="10">PHD-type domain-containing protein</fullName>
    </recommendedName>
</protein>
<keyword evidence="1" id="KW-0479">Metal-binding</keyword>
<evidence type="ECO:0000256" key="4">
    <source>
        <dbReference type="PROSITE-ProRule" id="PRU00146"/>
    </source>
</evidence>
<keyword evidence="3" id="KW-0862">Zinc</keyword>
<evidence type="ECO:0000256" key="2">
    <source>
        <dbReference type="ARBA" id="ARBA00022771"/>
    </source>
</evidence>
<dbReference type="InterPro" id="IPR019787">
    <property type="entry name" value="Znf_PHD-finger"/>
</dbReference>
<feature type="region of interest" description="Disordered" evidence="5">
    <location>
        <begin position="643"/>
        <end position="691"/>
    </location>
</feature>
<dbReference type="Pfam" id="PF13831">
    <property type="entry name" value="PHD_2"/>
    <property type="match status" value="1"/>
</dbReference>
<evidence type="ECO:0000259" key="6">
    <source>
        <dbReference type="PROSITE" id="PS50016"/>
    </source>
</evidence>
<evidence type="ECO:0000313" key="9">
    <source>
        <dbReference type="Proteomes" id="UP001485043"/>
    </source>
</evidence>
<evidence type="ECO:0000313" key="8">
    <source>
        <dbReference type="EMBL" id="KAK9867403.1"/>
    </source>
</evidence>
<proteinExistence type="predicted"/>
<dbReference type="InterPro" id="IPR019786">
    <property type="entry name" value="Zinc_finger_PHD-type_CS"/>
</dbReference>
<comment type="caution">
    <text evidence="8">The sequence shown here is derived from an EMBL/GenBank/DDBJ whole genome shotgun (WGS) entry which is preliminary data.</text>
</comment>
<feature type="compositionally biased region" description="Basic and acidic residues" evidence="5">
    <location>
        <begin position="476"/>
        <end position="489"/>
    </location>
</feature>
<dbReference type="GO" id="GO:0006357">
    <property type="term" value="P:regulation of transcription by RNA polymerase II"/>
    <property type="evidence" value="ECO:0007669"/>
    <property type="project" value="TreeGrafter"/>
</dbReference>
<dbReference type="PROSITE" id="PS01359">
    <property type="entry name" value="ZF_PHD_1"/>
    <property type="match status" value="1"/>
</dbReference>
<feature type="region of interest" description="Disordered" evidence="5">
    <location>
        <begin position="367"/>
        <end position="527"/>
    </location>
</feature>
<feature type="non-terminal residue" evidence="8">
    <location>
        <position position="821"/>
    </location>
</feature>
<feature type="compositionally biased region" description="Basic and acidic residues" evidence="5">
    <location>
        <begin position="643"/>
        <end position="657"/>
    </location>
</feature>
<keyword evidence="9" id="KW-1185">Reference proteome</keyword>
<organism evidence="8 9">
    <name type="scientific">Apatococcus fuscideae</name>
    <dbReference type="NCBI Taxonomy" id="2026836"/>
    <lineage>
        <taxon>Eukaryota</taxon>
        <taxon>Viridiplantae</taxon>
        <taxon>Chlorophyta</taxon>
        <taxon>core chlorophytes</taxon>
        <taxon>Trebouxiophyceae</taxon>
        <taxon>Chlorellales</taxon>
        <taxon>Chlorellaceae</taxon>
        <taxon>Apatococcus</taxon>
    </lineage>
</organism>
<keyword evidence="2 4" id="KW-0863">Zinc-finger</keyword>
<dbReference type="Proteomes" id="UP001485043">
    <property type="component" value="Unassembled WGS sequence"/>
</dbReference>
<dbReference type="AlphaFoldDB" id="A0AAW1TEX3"/>
<dbReference type="PANTHER" id="PTHR13793:SF107">
    <property type="entry name" value="BROMODOMAIN-CONTAINING PROTEIN HOMOLOG"/>
    <property type="match status" value="1"/>
</dbReference>
<evidence type="ECO:0000256" key="3">
    <source>
        <dbReference type="ARBA" id="ARBA00022833"/>
    </source>
</evidence>
<feature type="compositionally biased region" description="Pro residues" evidence="5">
    <location>
        <begin position="436"/>
        <end position="446"/>
    </location>
</feature>
<evidence type="ECO:0000256" key="5">
    <source>
        <dbReference type="SAM" id="MobiDB-lite"/>
    </source>
</evidence>
<accession>A0AAW1TEX3</accession>
<gene>
    <name evidence="8" type="ORF">WJX84_009316</name>
</gene>